<evidence type="ECO:0000313" key="1">
    <source>
        <dbReference type="EMBL" id="QSQ27005.1"/>
    </source>
</evidence>
<reference evidence="1 2" key="1">
    <citation type="submission" date="2021-02" db="EMBL/GenBank/DDBJ databases">
        <title>De Novo genome assembly of isolated myxobacteria.</title>
        <authorList>
            <person name="Stevens D.C."/>
        </authorList>
    </citation>
    <scope>NUCLEOTIDE SEQUENCE [LARGE SCALE GENOMIC DNA]</scope>
    <source>
        <strain evidence="2">SCPEA02</strain>
    </source>
</reference>
<dbReference type="RefSeq" id="WP_206728533.1">
    <property type="nucleotide sequence ID" value="NZ_CP071090.1"/>
</dbReference>
<accession>A0ABX7P984</accession>
<name>A0ABX7P984_9BACT</name>
<proteinExistence type="predicted"/>
<organism evidence="1 2">
    <name type="scientific">Pyxidicoccus parkwayensis</name>
    <dbReference type="NCBI Taxonomy" id="2813578"/>
    <lineage>
        <taxon>Bacteria</taxon>
        <taxon>Pseudomonadati</taxon>
        <taxon>Myxococcota</taxon>
        <taxon>Myxococcia</taxon>
        <taxon>Myxococcales</taxon>
        <taxon>Cystobacterineae</taxon>
        <taxon>Myxococcaceae</taxon>
        <taxon>Pyxidicoccus</taxon>
    </lineage>
</organism>
<evidence type="ECO:0000313" key="2">
    <source>
        <dbReference type="Proteomes" id="UP000662747"/>
    </source>
</evidence>
<sequence length="157" mass="17658">MDLRILGLDPSEVDFEPDTNPGGLREVLPHGGDYLFLAADLLDVVAPEKGSRLRHILEHELLPDKEGGEVIPELDVGRIYFLLEELDDDVQAVTDEYWRLRPEHADAVLKRAPELVYTFTDENGRTVHTLENTVAAVLAARSLLRNATLRSRKAHLE</sequence>
<dbReference type="Proteomes" id="UP000662747">
    <property type="component" value="Chromosome"/>
</dbReference>
<dbReference type="EMBL" id="CP071090">
    <property type="protein sequence ID" value="QSQ27005.1"/>
    <property type="molecule type" value="Genomic_DNA"/>
</dbReference>
<keyword evidence="2" id="KW-1185">Reference proteome</keyword>
<protein>
    <submittedName>
        <fullName evidence="1">Uncharacterized protein</fullName>
    </submittedName>
</protein>
<gene>
    <name evidence="1" type="ORF">JY651_19730</name>
</gene>